<evidence type="ECO:0000313" key="3">
    <source>
        <dbReference type="Proteomes" id="UP000036873"/>
    </source>
</evidence>
<accession>A0A0L6U1D0</accession>
<keyword evidence="1" id="KW-1133">Transmembrane helix</keyword>
<dbReference type="RefSeq" id="WP_050739729.1">
    <property type="nucleotide sequence ID" value="NZ_LGYO01000016.1"/>
</dbReference>
<protein>
    <recommendedName>
        <fullName evidence="4">Branched-chain amino acid transporter</fullName>
    </recommendedName>
</protein>
<dbReference type="AlphaFoldDB" id="A0A0L6U1D0"/>
<name>A0A0L6U1D0_9FIRM</name>
<keyword evidence="1" id="KW-0812">Transmembrane</keyword>
<feature type="transmembrane region" description="Helical" evidence="1">
    <location>
        <begin position="6"/>
        <end position="25"/>
    </location>
</feature>
<dbReference type="OrthoDB" id="9811308at2"/>
<dbReference type="Pfam" id="PF05437">
    <property type="entry name" value="AzlD"/>
    <property type="match status" value="1"/>
</dbReference>
<proteinExistence type="predicted"/>
<feature type="transmembrane region" description="Helical" evidence="1">
    <location>
        <begin position="82"/>
        <end position="99"/>
    </location>
</feature>
<evidence type="ECO:0000256" key="1">
    <source>
        <dbReference type="SAM" id="Phobius"/>
    </source>
</evidence>
<dbReference type="EMBL" id="LGYO01000016">
    <property type="protein sequence ID" value="KNZ42313.1"/>
    <property type="molecule type" value="Genomic_DNA"/>
</dbReference>
<sequence>MNIFLLILGMAAVTYIPRVIPVLLVEKLRFGVKTERFLSLIPYTAMTALVFPGVLTMDGTNIWIGIAGAVTAMVLSWKKAPIMLIILGAVVAVMLAYLLL</sequence>
<dbReference type="InterPro" id="IPR008407">
    <property type="entry name" value="Brnchd-chn_aa_trnsp_AzlD"/>
</dbReference>
<keyword evidence="3" id="KW-1185">Reference proteome</keyword>
<gene>
    <name evidence="2" type="ORF">AKG39_07320</name>
</gene>
<reference evidence="3" key="1">
    <citation type="submission" date="2015-07" db="EMBL/GenBank/DDBJ databases">
        <title>Draft genome sequence of Acetobacterium bakii DSM 8293, a potential psychrophilic chemical producer through syngas fermentation.</title>
        <authorList>
            <person name="Song Y."/>
            <person name="Hwang S."/>
            <person name="Cho B.-K."/>
        </authorList>
    </citation>
    <scope>NUCLEOTIDE SEQUENCE [LARGE SCALE GENOMIC DNA]</scope>
    <source>
        <strain evidence="3">DSM 8239</strain>
    </source>
</reference>
<dbReference type="Proteomes" id="UP000036873">
    <property type="component" value="Unassembled WGS sequence"/>
</dbReference>
<keyword evidence="1" id="KW-0472">Membrane</keyword>
<dbReference type="STRING" id="52689.AKG39_07320"/>
<comment type="caution">
    <text evidence="2">The sequence shown here is derived from an EMBL/GenBank/DDBJ whole genome shotgun (WGS) entry which is preliminary data.</text>
</comment>
<evidence type="ECO:0008006" key="4">
    <source>
        <dbReference type="Google" id="ProtNLM"/>
    </source>
</evidence>
<organism evidence="2 3">
    <name type="scientific">Acetobacterium bakii</name>
    <dbReference type="NCBI Taxonomy" id="52689"/>
    <lineage>
        <taxon>Bacteria</taxon>
        <taxon>Bacillati</taxon>
        <taxon>Bacillota</taxon>
        <taxon>Clostridia</taxon>
        <taxon>Eubacteriales</taxon>
        <taxon>Eubacteriaceae</taxon>
        <taxon>Acetobacterium</taxon>
    </lineage>
</organism>
<evidence type="ECO:0000313" key="2">
    <source>
        <dbReference type="EMBL" id="KNZ42313.1"/>
    </source>
</evidence>